<dbReference type="FunFam" id="1.10.510.10:FF:001023">
    <property type="entry name" value="Os07g0541700 protein"/>
    <property type="match status" value="1"/>
</dbReference>
<comment type="catalytic activity">
    <reaction evidence="18">
        <text>L-seryl-[protein] + ATP = O-phospho-L-seryl-[protein] + ADP + H(+)</text>
        <dbReference type="Rhea" id="RHEA:17989"/>
        <dbReference type="Rhea" id="RHEA-COMP:9863"/>
        <dbReference type="Rhea" id="RHEA-COMP:11604"/>
        <dbReference type="ChEBI" id="CHEBI:15378"/>
        <dbReference type="ChEBI" id="CHEBI:29999"/>
        <dbReference type="ChEBI" id="CHEBI:30616"/>
        <dbReference type="ChEBI" id="CHEBI:83421"/>
        <dbReference type="ChEBI" id="CHEBI:456216"/>
        <dbReference type="EC" id="2.7.11.1"/>
    </reaction>
</comment>
<evidence type="ECO:0000256" key="19">
    <source>
        <dbReference type="PROSITE-ProRule" id="PRU10141"/>
    </source>
</evidence>
<evidence type="ECO:0000256" key="1">
    <source>
        <dbReference type="ARBA" id="ARBA00004479"/>
    </source>
</evidence>
<keyword evidence="13" id="KW-1133">Transmembrane helix</keyword>
<evidence type="ECO:0000256" key="16">
    <source>
        <dbReference type="ARBA" id="ARBA00023180"/>
    </source>
</evidence>
<keyword evidence="9" id="KW-0677">Repeat</keyword>
<evidence type="ECO:0000256" key="8">
    <source>
        <dbReference type="ARBA" id="ARBA00022729"/>
    </source>
</evidence>
<keyword evidence="7" id="KW-0812">Transmembrane</keyword>
<keyword evidence="6" id="KW-0808">Transferase</keyword>
<dbReference type="SUPFAM" id="SSF56112">
    <property type="entry name" value="Protein kinase-like (PK-like)"/>
    <property type="match status" value="1"/>
</dbReference>
<dbReference type="FunFam" id="3.30.200.20:FF:000309">
    <property type="entry name" value="Leucine-rich repeat receptor protein kinase MSP1"/>
    <property type="match status" value="1"/>
</dbReference>
<dbReference type="PIRSF" id="PIRSF000654">
    <property type="entry name" value="Integrin-linked_kinase"/>
    <property type="match status" value="1"/>
</dbReference>
<organism evidence="21 22">
    <name type="scientific">Ilex paraguariensis</name>
    <name type="common">yerba mate</name>
    <dbReference type="NCBI Taxonomy" id="185542"/>
    <lineage>
        <taxon>Eukaryota</taxon>
        <taxon>Viridiplantae</taxon>
        <taxon>Streptophyta</taxon>
        <taxon>Embryophyta</taxon>
        <taxon>Tracheophyta</taxon>
        <taxon>Spermatophyta</taxon>
        <taxon>Magnoliopsida</taxon>
        <taxon>eudicotyledons</taxon>
        <taxon>Gunneridae</taxon>
        <taxon>Pentapetalae</taxon>
        <taxon>asterids</taxon>
        <taxon>campanulids</taxon>
        <taxon>Aquifoliales</taxon>
        <taxon>Aquifoliaceae</taxon>
        <taxon>Ilex</taxon>
    </lineage>
</organism>
<evidence type="ECO:0000256" key="6">
    <source>
        <dbReference type="ARBA" id="ARBA00022679"/>
    </source>
</evidence>
<keyword evidence="5" id="KW-0433">Leucine-rich repeat</keyword>
<evidence type="ECO:0000256" key="12">
    <source>
        <dbReference type="ARBA" id="ARBA00022840"/>
    </source>
</evidence>
<gene>
    <name evidence="21" type="ORF">ILEXP_LOCUS56925</name>
</gene>
<keyword evidence="3" id="KW-0723">Serine/threonine-protein kinase</keyword>
<keyword evidence="10 19" id="KW-0547">Nucleotide-binding</keyword>
<dbReference type="Gene3D" id="3.30.200.20">
    <property type="entry name" value="Phosphorylase Kinase, domain 1"/>
    <property type="match status" value="1"/>
</dbReference>
<protein>
    <recommendedName>
        <fullName evidence="2">non-specific serine/threonine protein kinase</fullName>
        <ecNumber evidence="2">2.7.11.1</ecNumber>
    </recommendedName>
</protein>
<dbReference type="AlphaFoldDB" id="A0ABC8UZQ9"/>
<dbReference type="PANTHER" id="PTHR48005:SF95">
    <property type="entry name" value="PROTEIN KINASE DOMAIN-CONTAINING PROTEIN"/>
    <property type="match status" value="1"/>
</dbReference>
<feature type="domain" description="Protein kinase" evidence="20">
    <location>
        <begin position="12"/>
        <end position="231"/>
    </location>
</feature>
<evidence type="ECO:0000256" key="2">
    <source>
        <dbReference type="ARBA" id="ARBA00012513"/>
    </source>
</evidence>
<evidence type="ECO:0000256" key="5">
    <source>
        <dbReference type="ARBA" id="ARBA00022614"/>
    </source>
</evidence>
<keyword evidence="14" id="KW-0472">Membrane</keyword>
<comment type="subcellular location">
    <subcellularLocation>
        <location evidence="1">Membrane</location>
        <topology evidence="1">Single-pass type I membrane protein</topology>
    </subcellularLocation>
</comment>
<dbReference type="GO" id="GO:0005524">
    <property type="term" value="F:ATP binding"/>
    <property type="evidence" value="ECO:0007669"/>
    <property type="project" value="UniProtKB-UniRule"/>
</dbReference>
<dbReference type="InterPro" id="IPR000719">
    <property type="entry name" value="Prot_kinase_dom"/>
</dbReference>
<comment type="caution">
    <text evidence="21">The sequence shown here is derived from an EMBL/GenBank/DDBJ whole genome shotgun (WGS) entry which is preliminary data.</text>
</comment>
<keyword evidence="8" id="KW-0732">Signal</keyword>
<dbReference type="EMBL" id="CAUOFW020009580">
    <property type="protein sequence ID" value="CAK9186432.1"/>
    <property type="molecule type" value="Genomic_DNA"/>
</dbReference>
<evidence type="ECO:0000256" key="4">
    <source>
        <dbReference type="ARBA" id="ARBA00022553"/>
    </source>
</evidence>
<dbReference type="PROSITE" id="PS00109">
    <property type="entry name" value="PROTEIN_KINASE_TYR"/>
    <property type="match status" value="1"/>
</dbReference>
<feature type="binding site" evidence="19">
    <location>
        <position position="41"/>
    </location>
    <ligand>
        <name>ATP</name>
        <dbReference type="ChEBI" id="CHEBI:30616"/>
    </ligand>
</feature>
<keyword evidence="22" id="KW-1185">Reference proteome</keyword>
<evidence type="ECO:0000256" key="18">
    <source>
        <dbReference type="ARBA" id="ARBA00048679"/>
    </source>
</evidence>
<dbReference type="EC" id="2.7.11.1" evidence="2"/>
<evidence type="ECO:0000256" key="3">
    <source>
        <dbReference type="ARBA" id="ARBA00022527"/>
    </source>
</evidence>
<dbReference type="InterPro" id="IPR051420">
    <property type="entry name" value="Ser_Thr_Kinases_DiverseReg"/>
</dbReference>
<dbReference type="GO" id="GO:0016020">
    <property type="term" value="C:membrane"/>
    <property type="evidence" value="ECO:0007669"/>
    <property type="project" value="UniProtKB-SubCell"/>
</dbReference>
<sequence>MYDEIIKATNDFDATHCIGQGGYGVVYKANLPPDNIVAVKKLHPSSDMVDRKGFLSEVRALTEVRHRNIVKLHGFCKHARHSFLVYEYLERGNLATMLSTEDEAKKLDWPKRVNIVKGVAHALSYMHHDCSPPIVHRDITCSNILLDIEYEARVSDFGTAKLLKLDSSNWSTLVGTYGYVAPEFAYTMKVTELCDVFSFAENILLEDLLDQRLPPPSIEVGEALLYVIKIG</sequence>
<keyword evidence="11" id="KW-0418">Kinase</keyword>
<comment type="catalytic activity">
    <reaction evidence="17">
        <text>L-threonyl-[protein] + ATP = O-phospho-L-threonyl-[protein] + ADP + H(+)</text>
        <dbReference type="Rhea" id="RHEA:46608"/>
        <dbReference type="Rhea" id="RHEA-COMP:11060"/>
        <dbReference type="Rhea" id="RHEA-COMP:11605"/>
        <dbReference type="ChEBI" id="CHEBI:15378"/>
        <dbReference type="ChEBI" id="CHEBI:30013"/>
        <dbReference type="ChEBI" id="CHEBI:30616"/>
        <dbReference type="ChEBI" id="CHEBI:61977"/>
        <dbReference type="ChEBI" id="CHEBI:456216"/>
        <dbReference type="EC" id="2.7.11.1"/>
    </reaction>
</comment>
<evidence type="ECO:0000259" key="20">
    <source>
        <dbReference type="PROSITE" id="PS50011"/>
    </source>
</evidence>
<evidence type="ECO:0000256" key="7">
    <source>
        <dbReference type="ARBA" id="ARBA00022692"/>
    </source>
</evidence>
<keyword evidence="15" id="KW-0675">Receptor</keyword>
<reference evidence="21 22" key="1">
    <citation type="submission" date="2024-02" db="EMBL/GenBank/DDBJ databases">
        <authorList>
            <person name="Vignale AGUSTIN F."/>
            <person name="Sosa J E."/>
            <person name="Modenutti C."/>
        </authorList>
    </citation>
    <scope>NUCLEOTIDE SEQUENCE [LARGE SCALE GENOMIC DNA]</scope>
</reference>
<evidence type="ECO:0000313" key="21">
    <source>
        <dbReference type="EMBL" id="CAK9186432.1"/>
    </source>
</evidence>
<dbReference type="InterPro" id="IPR017441">
    <property type="entry name" value="Protein_kinase_ATP_BS"/>
</dbReference>
<evidence type="ECO:0000313" key="22">
    <source>
        <dbReference type="Proteomes" id="UP001642360"/>
    </source>
</evidence>
<evidence type="ECO:0000256" key="11">
    <source>
        <dbReference type="ARBA" id="ARBA00022777"/>
    </source>
</evidence>
<dbReference type="InterPro" id="IPR008266">
    <property type="entry name" value="Tyr_kinase_AS"/>
</dbReference>
<dbReference type="PROSITE" id="PS00107">
    <property type="entry name" value="PROTEIN_KINASE_ATP"/>
    <property type="match status" value="1"/>
</dbReference>
<dbReference type="Pfam" id="PF00069">
    <property type="entry name" value="Pkinase"/>
    <property type="match status" value="1"/>
</dbReference>
<dbReference type="Proteomes" id="UP001642360">
    <property type="component" value="Unassembled WGS sequence"/>
</dbReference>
<keyword evidence="12 19" id="KW-0067">ATP-binding</keyword>
<evidence type="ECO:0000256" key="14">
    <source>
        <dbReference type="ARBA" id="ARBA00023136"/>
    </source>
</evidence>
<dbReference type="InterPro" id="IPR011009">
    <property type="entry name" value="Kinase-like_dom_sf"/>
</dbReference>
<name>A0ABC8UZQ9_9AQUA</name>
<evidence type="ECO:0000256" key="9">
    <source>
        <dbReference type="ARBA" id="ARBA00022737"/>
    </source>
</evidence>
<dbReference type="PANTHER" id="PTHR48005">
    <property type="entry name" value="LEUCINE RICH REPEAT KINASE 2"/>
    <property type="match status" value="1"/>
</dbReference>
<evidence type="ECO:0000256" key="10">
    <source>
        <dbReference type="ARBA" id="ARBA00022741"/>
    </source>
</evidence>
<evidence type="ECO:0000256" key="17">
    <source>
        <dbReference type="ARBA" id="ARBA00047899"/>
    </source>
</evidence>
<evidence type="ECO:0000256" key="13">
    <source>
        <dbReference type="ARBA" id="ARBA00022989"/>
    </source>
</evidence>
<dbReference type="GO" id="GO:0004674">
    <property type="term" value="F:protein serine/threonine kinase activity"/>
    <property type="evidence" value="ECO:0007669"/>
    <property type="project" value="UniProtKB-KW"/>
</dbReference>
<proteinExistence type="predicted"/>
<evidence type="ECO:0000256" key="15">
    <source>
        <dbReference type="ARBA" id="ARBA00023170"/>
    </source>
</evidence>
<keyword evidence="4" id="KW-0597">Phosphoprotein</keyword>
<keyword evidence="16" id="KW-0325">Glycoprotein</keyword>
<dbReference type="PROSITE" id="PS50011">
    <property type="entry name" value="PROTEIN_KINASE_DOM"/>
    <property type="match status" value="1"/>
</dbReference>
<dbReference type="Gene3D" id="1.10.510.10">
    <property type="entry name" value="Transferase(Phosphotransferase) domain 1"/>
    <property type="match status" value="1"/>
</dbReference>
<accession>A0ABC8UZQ9</accession>